<dbReference type="EMBL" id="VTPC01003129">
    <property type="protein sequence ID" value="KAF2899008.1"/>
    <property type="molecule type" value="Genomic_DNA"/>
</dbReference>
<protein>
    <recommendedName>
        <fullName evidence="3">HTH psq-type domain-containing protein</fullName>
    </recommendedName>
</protein>
<evidence type="ECO:0000256" key="2">
    <source>
        <dbReference type="SAM" id="SignalP"/>
    </source>
</evidence>
<accession>A0A8K0GIB2</accession>
<dbReference type="Gene3D" id="1.10.10.60">
    <property type="entry name" value="Homeodomain-like"/>
    <property type="match status" value="1"/>
</dbReference>
<dbReference type="InterPro" id="IPR009057">
    <property type="entry name" value="Homeodomain-like_sf"/>
</dbReference>
<dbReference type="GO" id="GO:0005634">
    <property type="term" value="C:nucleus"/>
    <property type="evidence" value="ECO:0007669"/>
    <property type="project" value="UniProtKB-SubCell"/>
</dbReference>
<evidence type="ECO:0000313" key="4">
    <source>
        <dbReference type="EMBL" id="KAF2899008.1"/>
    </source>
</evidence>
<gene>
    <name evidence="4" type="ORF">ILUMI_07166</name>
</gene>
<dbReference type="GO" id="GO:0003677">
    <property type="term" value="F:DNA binding"/>
    <property type="evidence" value="ECO:0007669"/>
    <property type="project" value="InterPro"/>
</dbReference>
<dbReference type="Pfam" id="PF05225">
    <property type="entry name" value="HTH_psq"/>
    <property type="match status" value="1"/>
</dbReference>
<proteinExistence type="predicted"/>
<dbReference type="AlphaFoldDB" id="A0A8K0GIB2"/>
<feature type="chain" id="PRO_5035476768" description="HTH psq-type domain-containing protein" evidence="2">
    <location>
        <begin position="18"/>
        <end position="146"/>
    </location>
</feature>
<comment type="subcellular location">
    <subcellularLocation>
        <location evidence="1">Nucleus</location>
    </subcellularLocation>
</comment>
<evidence type="ECO:0000256" key="1">
    <source>
        <dbReference type="ARBA" id="ARBA00004123"/>
    </source>
</evidence>
<keyword evidence="2" id="KW-0732">Signal</keyword>
<dbReference type="Proteomes" id="UP000801492">
    <property type="component" value="Unassembled WGS sequence"/>
</dbReference>
<comment type="caution">
    <text evidence="4">The sequence shown here is derived from an EMBL/GenBank/DDBJ whole genome shotgun (WGS) entry which is preliminary data.</text>
</comment>
<organism evidence="4 5">
    <name type="scientific">Ignelater luminosus</name>
    <name type="common">Cucubano</name>
    <name type="synonym">Pyrophorus luminosus</name>
    <dbReference type="NCBI Taxonomy" id="2038154"/>
    <lineage>
        <taxon>Eukaryota</taxon>
        <taxon>Metazoa</taxon>
        <taxon>Ecdysozoa</taxon>
        <taxon>Arthropoda</taxon>
        <taxon>Hexapoda</taxon>
        <taxon>Insecta</taxon>
        <taxon>Pterygota</taxon>
        <taxon>Neoptera</taxon>
        <taxon>Endopterygota</taxon>
        <taxon>Coleoptera</taxon>
        <taxon>Polyphaga</taxon>
        <taxon>Elateriformia</taxon>
        <taxon>Elateroidea</taxon>
        <taxon>Elateridae</taxon>
        <taxon>Agrypninae</taxon>
        <taxon>Pyrophorini</taxon>
        <taxon>Ignelater</taxon>
    </lineage>
</organism>
<sequence length="146" mass="16061">MRRTLQVVIVFSGVVVSSRVGEKAVDGSAETCVGIYEPHHVSPLILSWARKIPSFESLEQQLLANGEDFDHFGNLFAAPQIIMKTNVVQVEDILVLKNVKTSINFAGTVWTEEQLTSPASAVRNGTVGVREACRDFSIPPPTLKRR</sequence>
<evidence type="ECO:0000259" key="3">
    <source>
        <dbReference type="Pfam" id="PF05225"/>
    </source>
</evidence>
<reference evidence="4" key="1">
    <citation type="submission" date="2019-08" db="EMBL/GenBank/DDBJ databases">
        <title>The genome of the North American firefly Photinus pyralis.</title>
        <authorList>
            <consortium name="Photinus pyralis genome working group"/>
            <person name="Fallon T.R."/>
            <person name="Sander Lower S.E."/>
            <person name="Weng J.-K."/>
        </authorList>
    </citation>
    <scope>NUCLEOTIDE SEQUENCE</scope>
    <source>
        <strain evidence="4">TRF0915ILg1</strain>
        <tissue evidence="4">Whole body</tissue>
    </source>
</reference>
<evidence type="ECO:0000313" key="5">
    <source>
        <dbReference type="Proteomes" id="UP000801492"/>
    </source>
</evidence>
<dbReference type="SUPFAM" id="SSF46689">
    <property type="entry name" value="Homeodomain-like"/>
    <property type="match status" value="1"/>
</dbReference>
<name>A0A8K0GIB2_IGNLU</name>
<keyword evidence="5" id="KW-1185">Reference proteome</keyword>
<feature type="signal peptide" evidence="2">
    <location>
        <begin position="1"/>
        <end position="17"/>
    </location>
</feature>
<feature type="domain" description="HTH psq-type" evidence="3">
    <location>
        <begin position="111"/>
        <end position="146"/>
    </location>
</feature>
<dbReference type="InterPro" id="IPR007889">
    <property type="entry name" value="HTH_Psq"/>
</dbReference>